<keyword evidence="4" id="KW-1185">Reference proteome</keyword>
<gene>
    <name evidence="3" type="ORF">ACKA06_19410</name>
</gene>
<reference evidence="3 4" key="1">
    <citation type="submission" date="2024-12" db="EMBL/GenBank/DDBJ databases">
        <authorList>
            <person name="Li X."/>
            <person name="Zhang D."/>
        </authorList>
    </citation>
    <scope>NUCLEOTIDE SEQUENCE [LARGE SCALE GENOMIC DNA]</scope>
    <source>
        <strain evidence="3 4">JCM19602</strain>
    </source>
</reference>
<dbReference type="SUPFAM" id="SSF53187">
    <property type="entry name" value="Zn-dependent exopeptidases"/>
    <property type="match status" value="1"/>
</dbReference>
<dbReference type="GO" id="GO:0008745">
    <property type="term" value="F:N-acetylmuramoyl-L-alanine amidase activity"/>
    <property type="evidence" value="ECO:0007669"/>
    <property type="project" value="UniProtKB-EC"/>
</dbReference>
<dbReference type="InterPro" id="IPR050695">
    <property type="entry name" value="N-acetylmuramoyl_amidase_3"/>
</dbReference>
<dbReference type="CDD" id="cd02696">
    <property type="entry name" value="MurNAc-LAA"/>
    <property type="match status" value="1"/>
</dbReference>
<name>A0ABW8VWJ6_9BACI</name>
<evidence type="ECO:0000313" key="4">
    <source>
        <dbReference type="Proteomes" id="UP001628668"/>
    </source>
</evidence>
<dbReference type="EC" id="3.5.1.28" evidence="3"/>
<dbReference type="PANTHER" id="PTHR30404">
    <property type="entry name" value="N-ACETYLMURAMOYL-L-ALANINE AMIDASE"/>
    <property type="match status" value="1"/>
</dbReference>
<feature type="domain" description="MurNAc-LAA" evidence="2">
    <location>
        <begin position="74"/>
        <end position="190"/>
    </location>
</feature>
<dbReference type="Pfam" id="PF01520">
    <property type="entry name" value="Amidase_3"/>
    <property type="match status" value="1"/>
</dbReference>
<organism evidence="3 4">
    <name type="scientific">Rossellomorea oryzaecorticis</name>
    <dbReference type="NCBI Taxonomy" id="1396505"/>
    <lineage>
        <taxon>Bacteria</taxon>
        <taxon>Bacillati</taxon>
        <taxon>Bacillota</taxon>
        <taxon>Bacilli</taxon>
        <taxon>Bacillales</taxon>
        <taxon>Bacillaceae</taxon>
        <taxon>Rossellomorea</taxon>
    </lineage>
</organism>
<dbReference type="EMBL" id="JBJOSA010000026">
    <property type="protein sequence ID" value="MFL8938958.1"/>
    <property type="molecule type" value="Genomic_DNA"/>
</dbReference>
<proteinExistence type="predicted"/>
<dbReference type="InterPro" id="IPR002508">
    <property type="entry name" value="MurNAc-LAA_cat"/>
</dbReference>
<dbReference type="Gene3D" id="3.40.630.40">
    <property type="entry name" value="Zn-dependent exopeptidases"/>
    <property type="match status" value="1"/>
</dbReference>
<dbReference type="RefSeq" id="WP_411160413.1">
    <property type="nucleotide sequence ID" value="NZ_JBJOSA010000026.1"/>
</dbReference>
<comment type="caution">
    <text evidence="3">The sequence shown here is derived from an EMBL/GenBank/DDBJ whole genome shotgun (WGS) entry which is preliminary data.</text>
</comment>
<sequence>MVKAIDYLIALDDGHGLGTSGKRTPYIPSIGRQIRENEFNEKVTVYLKGELERCGFRTLLTAPTDGDTPLKERTGLANSRGADALVSNHFNAFDGKFNGPGKDPEGHSLHIYCNDLNDRRLAESIANYLKQGTKQVFRGIIEQNLHMTREFNKAAVLVENGFMDNEKEALLMINEVFQRETAKEQARGVCDFFGVPYVTEKPGGGIKPLESRSDGVSPVYTGKRVESIYRGSEGLDFYSRPTFNDAYKAGTLKFRYGFSAVLRKLRVEGAYMYEVKNSRGHVYYVTASPKFVKVKGAGRETAPPSNPDPFTVSVAIGEIRVMGVTQAAIIQDRPDRLNSKNIGTIARGRTLPVTGSVRGKNSNSGYWEVIYDGRRAYVTGDYGRYTAY</sequence>
<evidence type="ECO:0000313" key="3">
    <source>
        <dbReference type="EMBL" id="MFL8938958.1"/>
    </source>
</evidence>
<dbReference type="SMART" id="SM00646">
    <property type="entry name" value="Ami_3"/>
    <property type="match status" value="1"/>
</dbReference>
<evidence type="ECO:0000259" key="2">
    <source>
        <dbReference type="SMART" id="SM00646"/>
    </source>
</evidence>
<evidence type="ECO:0000256" key="1">
    <source>
        <dbReference type="ARBA" id="ARBA00022801"/>
    </source>
</evidence>
<protein>
    <submittedName>
        <fullName evidence="3">N-acetylmuramoyl-L-alanine amidase</fullName>
        <ecNumber evidence="3">3.5.1.28</ecNumber>
    </submittedName>
</protein>
<dbReference type="PANTHER" id="PTHR30404:SF0">
    <property type="entry name" value="N-ACETYLMURAMOYL-L-ALANINE AMIDASE AMIC"/>
    <property type="match status" value="1"/>
</dbReference>
<accession>A0ABW8VWJ6</accession>
<dbReference type="Proteomes" id="UP001628668">
    <property type="component" value="Unassembled WGS sequence"/>
</dbReference>
<keyword evidence="1 3" id="KW-0378">Hydrolase</keyword>